<dbReference type="Pfam" id="PF00155">
    <property type="entry name" value="Aminotran_1_2"/>
    <property type="match status" value="1"/>
</dbReference>
<keyword evidence="4" id="KW-0808">Transferase</keyword>
<evidence type="ECO:0000259" key="6">
    <source>
        <dbReference type="Pfam" id="PF00155"/>
    </source>
</evidence>
<dbReference type="PANTHER" id="PTHR46383">
    <property type="entry name" value="ASPARTATE AMINOTRANSFERASE"/>
    <property type="match status" value="1"/>
</dbReference>
<evidence type="ECO:0000256" key="2">
    <source>
        <dbReference type="ARBA" id="ARBA00007441"/>
    </source>
</evidence>
<dbReference type="EMBL" id="BSDD01000002">
    <property type="protein sequence ID" value="GLH69588.1"/>
    <property type="molecule type" value="Genomic_DNA"/>
</dbReference>
<evidence type="ECO:0000313" key="8">
    <source>
        <dbReference type="Proteomes" id="UP001165089"/>
    </source>
</evidence>
<dbReference type="Gene3D" id="3.40.640.10">
    <property type="entry name" value="Type I PLP-dependent aspartate aminotransferase-like (Major domain)"/>
    <property type="match status" value="1"/>
</dbReference>
<keyword evidence="8" id="KW-1185">Reference proteome</keyword>
<dbReference type="InterPro" id="IPR015421">
    <property type="entry name" value="PyrdxlP-dep_Trfase_major"/>
</dbReference>
<comment type="caution">
    <text evidence="7">The sequence shown here is derived from an EMBL/GenBank/DDBJ whole genome shotgun (WGS) entry which is preliminary data.</text>
</comment>
<keyword evidence="5" id="KW-0663">Pyridoxal phosphate</keyword>
<dbReference type="InterPro" id="IPR015422">
    <property type="entry name" value="PyrdxlP-dep_Trfase_small"/>
</dbReference>
<name>A0ABQ5Q4P1_9BACT</name>
<dbReference type="InterPro" id="IPR050596">
    <property type="entry name" value="AspAT/PAT-like"/>
</dbReference>
<evidence type="ECO:0000256" key="1">
    <source>
        <dbReference type="ARBA" id="ARBA00001933"/>
    </source>
</evidence>
<dbReference type="Proteomes" id="UP001165089">
    <property type="component" value="Unassembled WGS sequence"/>
</dbReference>
<reference evidence="7 8" key="1">
    <citation type="journal article" date="2023" name="Antonie Van Leeuwenhoek">
        <title>Mesoterricola silvestris gen. nov., sp. nov., Mesoterricola sediminis sp. nov., Geothrix oryzae sp. nov., Geothrix edaphica sp. nov., Geothrix rubra sp. nov., and Geothrix limicola sp. nov., six novel members of Acidobacteriota isolated from soils.</title>
        <authorList>
            <person name="Itoh H."/>
            <person name="Sugisawa Y."/>
            <person name="Mise K."/>
            <person name="Xu Z."/>
            <person name="Kuniyasu M."/>
            <person name="Ushijima N."/>
            <person name="Kawano K."/>
            <person name="Kobayashi E."/>
            <person name="Shiratori Y."/>
            <person name="Masuda Y."/>
            <person name="Senoo K."/>
        </authorList>
    </citation>
    <scope>NUCLEOTIDE SEQUENCE [LARGE SCALE GENOMIC DNA]</scope>
    <source>
        <strain evidence="7 8">Red803</strain>
    </source>
</reference>
<dbReference type="InterPro" id="IPR015424">
    <property type="entry name" value="PyrdxlP-dep_Trfase"/>
</dbReference>
<dbReference type="InterPro" id="IPR004839">
    <property type="entry name" value="Aminotransferase_I/II_large"/>
</dbReference>
<protein>
    <submittedName>
        <fullName evidence="7">Aspartate aminotransferase</fullName>
    </submittedName>
</protein>
<evidence type="ECO:0000256" key="3">
    <source>
        <dbReference type="ARBA" id="ARBA00022576"/>
    </source>
</evidence>
<feature type="domain" description="Aminotransferase class I/classII large" evidence="6">
    <location>
        <begin position="35"/>
        <end position="354"/>
    </location>
</feature>
<evidence type="ECO:0000313" key="7">
    <source>
        <dbReference type="EMBL" id="GLH69588.1"/>
    </source>
</evidence>
<dbReference type="PANTHER" id="PTHR46383:SF1">
    <property type="entry name" value="ASPARTATE AMINOTRANSFERASE"/>
    <property type="match status" value="1"/>
</dbReference>
<keyword evidence="3 7" id="KW-0032">Aminotransferase</keyword>
<sequence length="404" mass="42279">MSDHLIPSRRGLPADDPIFALHAEAVARAAAGKPVVDATVGALLDDSGQLVVLESVMDLWRGLAALEVAPYAPIAGDPAYLRALVQRHWPMLREAGPACATPGGSGALAVSLRTFLEPGQALLTAAPFWGPYGTLASEAGLRLATAPWPGAGQPLDLAAWRREAEALLAAQGRLLVWLNDPCHNPTGRSLTAADRAGLAALLTELAGRGPVTLLLDLAYQDYTREPAEVAAALADYAALGEAGAVLVGASLSLSKAFTLYGARSGALAFPWSRDADLQAALAMACRGLWSTCPRAPQSLLLHLMREGKAQAHLAAEHRHWSEVLESRALALDGALRAEGLAGAPWQGGFFVTLAVPDPFGTCDRMKADGAFSVPMPWGLRVGICGLRAADAPRFARALRKALAP</sequence>
<evidence type="ECO:0000256" key="5">
    <source>
        <dbReference type="ARBA" id="ARBA00022898"/>
    </source>
</evidence>
<proteinExistence type="inferred from homology"/>
<evidence type="ECO:0000256" key="4">
    <source>
        <dbReference type="ARBA" id="ARBA00022679"/>
    </source>
</evidence>
<dbReference type="RefSeq" id="WP_285723604.1">
    <property type="nucleotide sequence ID" value="NZ_BSDD01000002.1"/>
</dbReference>
<accession>A0ABQ5Q4P1</accession>
<comment type="cofactor">
    <cofactor evidence="1">
        <name>pyridoxal 5'-phosphate</name>
        <dbReference type="ChEBI" id="CHEBI:597326"/>
    </cofactor>
</comment>
<comment type="similarity">
    <text evidence="2">Belongs to the class-I pyridoxal-phosphate-dependent aminotransferase family.</text>
</comment>
<dbReference type="CDD" id="cd00609">
    <property type="entry name" value="AAT_like"/>
    <property type="match status" value="1"/>
</dbReference>
<gene>
    <name evidence="7" type="ORF">GETHPA_11210</name>
</gene>
<dbReference type="GO" id="GO:0008483">
    <property type="term" value="F:transaminase activity"/>
    <property type="evidence" value="ECO:0007669"/>
    <property type="project" value="UniProtKB-KW"/>
</dbReference>
<dbReference type="SUPFAM" id="SSF53383">
    <property type="entry name" value="PLP-dependent transferases"/>
    <property type="match status" value="1"/>
</dbReference>
<organism evidence="7 8">
    <name type="scientific">Geothrix rubra</name>
    <dbReference type="NCBI Taxonomy" id="2927977"/>
    <lineage>
        <taxon>Bacteria</taxon>
        <taxon>Pseudomonadati</taxon>
        <taxon>Acidobacteriota</taxon>
        <taxon>Holophagae</taxon>
        <taxon>Holophagales</taxon>
        <taxon>Holophagaceae</taxon>
        <taxon>Geothrix</taxon>
    </lineage>
</organism>
<dbReference type="Gene3D" id="3.90.1150.10">
    <property type="entry name" value="Aspartate Aminotransferase, domain 1"/>
    <property type="match status" value="1"/>
</dbReference>